<comment type="subcellular location">
    <subcellularLocation>
        <location evidence="14">Cytoplasm</location>
    </subcellularLocation>
</comment>
<proteinExistence type="inferred from homology"/>
<dbReference type="GO" id="GO:0005737">
    <property type="term" value="C:cytoplasm"/>
    <property type="evidence" value="ECO:0007669"/>
    <property type="project" value="UniProtKB-SubCell"/>
</dbReference>
<feature type="binding site" evidence="13">
    <location>
        <begin position="513"/>
        <end position="516"/>
    </location>
    <ligand>
        <name>GTP</name>
        <dbReference type="ChEBI" id="CHEBI:37565"/>
        <label>2</label>
    </ligand>
</feature>
<evidence type="ECO:0000313" key="17">
    <source>
        <dbReference type="EMBL" id="ASY15924.1"/>
    </source>
</evidence>
<comment type="similarity">
    <text evidence="1 13 15">Belongs to the TRAFAC class TrmE-Era-EngA-EngB-Septin-like GTPase superfamily. EngA (Der) GTPase family.</text>
</comment>
<dbReference type="GO" id="GO:0036431">
    <property type="term" value="F:dCMP kinase activity"/>
    <property type="evidence" value="ECO:0007669"/>
    <property type="project" value="InterPro"/>
</dbReference>
<keyword evidence="9 13" id="KW-0342">GTP-binding</keyword>
<dbReference type="CDD" id="cd01894">
    <property type="entry name" value="EngA1"/>
    <property type="match status" value="1"/>
</dbReference>
<evidence type="ECO:0000256" key="5">
    <source>
        <dbReference type="ARBA" id="ARBA00022737"/>
    </source>
</evidence>
<dbReference type="GO" id="GO:0006220">
    <property type="term" value="P:pyrimidine nucleotide metabolic process"/>
    <property type="evidence" value="ECO:0007669"/>
    <property type="project" value="UniProtKB-UniRule"/>
</dbReference>
<feature type="binding site" evidence="13">
    <location>
        <begin position="276"/>
        <end position="280"/>
    </location>
    <ligand>
        <name>GTP</name>
        <dbReference type="ChEBI" id="CHEBI:37565"/>
        <label>1</label>
    </ligand>
</feature>
<evidence type="ECO:0000256" key="9">
    <source>
        <dbReference type="ARBA" id="ARBA00023134"/>
    </source>
</evidence>
<dbReference type="FunFam" id="3.30.300.20:FF:000004">
    <property type="entry name" value="GTPase Der"/>
    <property type="match status" value="1"/>
</dbReference>
<dbReference type="InterPro" id="IPR015946">
    <property type="entry name" value="KH_dom-like_a/b"/>
</dbReference>
<comment type="catalytic activity">
    <reaction evidence="11 14">
        <text>CMP + ATP = CDP + ADP</text>
        <dbReference type="Rhea" id="RHEA:11600"/>
        <dbReference type="ChEBI" id="CHEBI:30616"/>
        <dbReference type="ChEBI" id="CHEBI:58069"/>
        <dbReference type="ChEBI" id="CHEBI:60377"/>
        <dbReference type="ChEBI" id="CHEBI:456216"/>
        <dbReference type="EC" id="2.7.4.25"/>
    </reaction>
</comment>
<dbReference type="InterPro" id="IPR011994">
    <property type="entry name" value="Cytidylate_kinase_dom"/>
</dbReference>
<feature type="domain" description="EngA-type G" evidence="16">
    <location>
        <begin position="395"/>
        <end position="568"/>
    </location>
</feature>
<evidence type="ECO:0000256" key="8">
    <source>
        <dbReference type="ARBA" id="ARBA00022840"/>
    </source>
</evidence>
<dbReference type="Pfam" id="PF14714">
    <property type="entry name" value="KH_dom-like"/>
    <property type="match status" value="1"/>
</dbReference>
<dbReference type="Gene3D" id="3.40.50.300">
    <property type="entry name" value="P-loop containing nucleotide triphosphate hydrolases"/>
    <property type="match status" value="3"/>
</dbReference>
<sequence length="656" mass="72067">MIVVALDGPSGSGKSSTSKSIAIRAGWNYLDTGALYRAMTFLALSIKSEDPKEIISAVIDSPISFNSDPRDPKVFLDGRDISKEIRSHEVTEKVSVISALPEVRAELLTLQRSIINKADRGIVVEGRDIGTVVCPDAALKIYLTADIAARANRRDAELAEDSRGAEAVAQSLAARDEIDSTRTVSPLAMATDAVHIDSTELNLEETVDRIWELLSQRSLLGLPIVAILGRPNVGKSTLINRFIGRREAIVEDTPGVTRDRVQYECEWAGRRFIIMDTGGWESKPDGISVQVSASAELAMDEADVLCFVVDAQVGALDEDDILVQELRKAKKPTILVANKVDGDNDESDAHALWNIGLGEPHFVSALHGRGSGDLLDTIVKELPEVGAAQVQDGYRRIALIGRPNVGKSSLFNALAGESRSIVDDVAGTTRDPIDELIEFGGSIWRFVDTAGLKKRANQASGTDYYATLRTQTALERCECAVIVLDASVPISEQDLRIITMVEEAGKAMVIVMNKWDLVDEDRRTQLDKEIERHLDQVEWAQIVNVAAKTGWHRDRLAPALRTAIDSWERRVPTSKLNSFLGALIGATPPPVRGGKQPRVYYATQAGIAPPKFVVFSSGWIEASYRRFIERRLREEFKFPGTPVQVAIRVKERDKEQ</sequence>
<comment type="function">
    <text evidence="12 13">GTPase that plays an essential role in the late steps of ribosome biogenesis.</text>
</comment>
<dbReference type="GO" id="GO:0043022">
    <property type="term" value="F:ribosome binding"/>
    <property type="evidence" value="ECO:0007669"/>
    <property type="project" value="TreeGrafter"/>
</dbReference>
<evidence type="ECO:0000259" key="16">
    <source>
        <dbReference type="PROSITE" id="PS51712"/>
    </source>
</evidence>
<keyword evidence="4 14" id="KW-0808">Transferase</keyword>
<gene>
    <name evidence="14" type="primary">cmk</name>
    <name evidence="13" type="synonym">der</name>
    <name evidence="17" type="ORF">A1sIA56_03220</name>
</gene>
<accession>A0A249KGL1</accession>
<dbReference type="Gene3D" id="3.30.300.20">
    <property type="match status" value="1"/>
</dbReference>
<dbReference type="InterPro" id="IPR031166">
    <property type="entry name" value="G_ENGA"/>
</dbReference>
<dbReference type="NCBIfam" id="NF002828">
    <property type="entry name" value="PRK03003.1"/>
    <property type="match status" value="1"/>
</dbReference>
<dbReference type="FunFam" id="3.40.50.300:FF:000057">
    <property type="entry name" value="GTPase Der"/>
    <property type="match status" value="1"/>
</dbReference>
<keyword evidence="8 14" id="KW-0067">ATP-binding</keyword>
<dbReference type="PROSITE" id="PS51712">
    <property type="entry name" value="G_ENGA"/>
    <property type="match status" value="2"/>
</dbReference>
<evidence type="ECO:0000256" key="2">
    <source>
        <dbReference type="ARBA" id="ARBA00009427"/>
    </source>
</evidence>
<feature type="binding site" evidence="13">
    <location>
        <begin position="401"/>
        <end position="408"/>
    </location>
    <ligand>
        <name>GTP</name>
        <dbReference type="ChEBI" id="CHEBI:37565"/>
        <label>2</label>
    </ligand>
</feature>
<reference evidence="17 18" key="1">
    <citation type="submission" date="2016-07" db="EMBL/GenBank/DDBJ databases">
        <title>High microdiversification within the ubiquitous acI lineage of Actinobacteria.</title>
        <authorList>
            <person name="Neuenschwander S.M."/>
            <person name="Salcher M."/>
            <person name="Ghai R."/>
            <person name="Pernthaler J."/>
        </authorList>
    </citation>
    <scope>NUCLEOTIDE SEQUENCE [LARGE SCALE GENOMIC DNA]</scope>
    <source>
        <strain evidence="17">MMS-IA-56</strain>
    </source>
</reference>
<dbReference type="Proteomes" id="UP000217215">
    <property type="component" value="Chromosome"/>
</dbReference>
<evidence type="ECO:0000256" key="7">
    <source>
        <dbReference type="ARBA" id="ARBA00022777"/>
    </source>
</evidence>
<dbReference type="EMBL" id="CP016773">
    <property type="protein sequence ID" value="ASY15924.1"/>
    <property type="molecule type" value="Genomic_DNA"/>
</dbReference>
<evidence type="ECO:0000256" key="13">
    <source>
        <dbReference type="HAMAP-Rule" id="MF_00195"/>
    </source>
</evidence>
<keyword evidence="3 13" id="KW-0690">Ribosome biogenesis</keyword>
<dbReference type="RefSeq" id="WP_095673516.1">
    <property type="nucleotide sequence ID" value="NZ_CP016773.1"/>
</dbReference>
<dbReference type="InterPro" id="IPR006073">
    <property type="entry name" value="GTP-bd"/>
</dbReference>
<keyword evidence="14" id="KW-0963">Cytoplasm</keyword>
<feature type="binding site" evidence="13">
    <location>
        <begin position="338"/>
        <end position="341"/>
    </location>
    <ligand>
        <name>GTP</name>
        <dbReference type="ChEBI" id="CHEBI:37565"/>
        <label>1</label>
    </ligand>
</feature>
<dbReference type="CDD" id="cd01895">
    <property type="entry name" value="EngA2"/>
    <property type="match status" value="1"/>
</dbReference>
<dbReference type="FunFam" id="3.40.50.300:FF:000040">
    <property type="entry name" value="GTPase Der"/>
    <property type="match status" value="1"/>
</dbReference>
<evidence type="ECO:0000256" key="1">
    <source>
        <dbReference type="ARBA" id="ARBA00008279"/>
    </source>
</evidence>
<name>A0A249KGL1_9ACTN</name>
<dbReference type="NCBIfam" id="TIGR00231">
    <property type="entry name" value="small_GTP"/>
    <property type="match status" value="2"/>
</dbReference>
<evidence type="ECO:0000256" key="4">
    <source>
        <dbReference type="ARBA" id="ARBA00022679"/>
    </source>
</evidence>
<dbReference type="Pfam" id="PF02224">
    <property type="entry name" value="Cytidylate_kin"/>
    <property type="match status" value="1"/>
</dbReference>
<keyword evidence="7 14" id="KW-0418">Kinase</keyword>
<evidence type="ECO:0000256" key="3">
    <source>
        <dbReference type="ARBA" id="ARBA00022517"/>
    </source>
</evidence>
<keyword evidence="18" id="KW-1185">Reference proteome</keyword>
<dbReference type="OrthoDB" id="9805918at2"/>
<comment type="subunit">
    <text evidence="13">Associates with the 50S ribosomal subunit.</text>
</comment>
<dbReference type="HAMAP" id="MF_00195">
    <property type="entry name" value="GTPase_Der"/>
    <property type="match status" value="1"/>
</dbReference>
<dbReference type="AlphaFoldDB" id="A0A249KGL1"/>
<dbReference type="PANTHER" id="PTHR43834:SF6">
    <property type="entry name" value="GTPASE DER"/>
    <property type="match status" value="1"/>
</dbReference>
<evidence type="ECO:0000256" key="15">
    <source>
        <dbReference type="PROSITE-ProRule" id="PRU01049"/>
    </source>
</evidence>
<evidence type="ECO:0000256" key="6">
    <source>
        <dbReference type="ARBA" id="ARBA00022741"/>
    </source>
</evidence>
<dbReference type="GO" id="GO:0005525">
    <property type="term" value="F:GTP binding"/>
    <property type="evidence" value="ECO:0007669"/>
    <property type="project" value="UniProtKB-UniRule"/>
</dbReference>
<dbReference type="GO" id="GO:0036430">
    <property type="term" value="F:CMP kinase activity"/>
    <property type="evidence" value="ECO:0007669"/>
    <property type="project" value="RHEA"/>
</dbReference>
<evidence type="ECO:0000256" key="14">
    <source>
        <dbReference type="HAMAP-Rule" id="MF_00238"/>
    </source>
</evidence>
<dbReference type="GO" id="GO:0005524">
    <property type="term" value="F:ATP binding"/>
    <property type="evidence" value="ECO:0007669"/>
    <property type="project" value="UniProtKB-UniRule"/>
</dbReference>
<dbReference type="InterPro" id="IPR005225">
    <property type="entry name" value="Small_GTP-bd"/>
</dbReference>
<keyword evidence="6 13" id="KW-0547">Nucleotide-binding</keyword>
<dbReference type="EC" id="2.7.4.25" evidence="14"/>
<evidence type="ECO:0000313" key="18">
    <source>
        <dbReference type="Proteomes" id="UP000217215"/>
    </source>
</evidence>
<dbReference type="CDD" id="cd02020">
    <property type="entry name" value="CMPK"/>
    <property type="match status" value="1"/>
</dbReference>
<evidence type="ECO:0000256" key="12">
    <source>
        <dbReference type="ARBA" id="ARBA00053470"/>
    </source>
</evidence>
<dbReference type="InterPro" id="IPR027417">
    <property type="entry name" value="P-loop_NTPase"/>
</dbReference>
<dbReference type="InterPro" id="IPR003136">
    <property type="entry name" value="Cytidylate_kin"/>
</dbReference>
<feature type="binding site" evidence="14">
    <location>
        <begin position="8"/>
        <end position="16"/>
    </location>
    <ligand>
        <name>ATP</name>
        <dbReference type="ChEBI" id="CHEBI:30616"/>
    </ligand>
</feature>
<dbReference type="NCBIfam" id="TIGR00017">
    <property type="entry name" value="cmk"/>
    <property type="match status" value="1"/>
</dbReference>
<dbReference type="Pfam" id="PF01926">
    <property type="entry name" value="MMR_HSR1"/>
    <property type="match status" value="2"/>
</dbReference>
<dbReference type="PANTHER" id="PTHR43834">
    <property type="entry name" value="GTPASE DER"/>
    <property type="match status" value="1"/>
</dbReference>
<feature type="domain" description="EngA-type G" evidence="16">
    <location>
        <begin position="223"/>
        <end position="386"/>
    </location>
</feature>
<dbReference type="InterPro" id="IPR032859">
    <property type="entry name" value="KH_dom-like"/>
</dbReference>
<dbReference type="NCBIfam" id="TIGR03594">
    <property type="entry name" value="GTPase_EngA"/>
    <property type="match status" value="1"/>
</dbReference>
<comment type="similarity">
    <text evidence="2 14">Belongs to the cytidylate kinase family. Type 1 subfamily.</text>
</comment>
<evidence type="ECO:0000256" key="10">
    <source>
        <dbReference type="ARBA" id="ARBA00047615"/>
    </source>
</evidence>
<dbReference type="HAMAP" id="MF_00238">
    <property type="entry name" value="Cytidyl_kinase_type1"/>
    <property type="match status" value="1"/>
</dbReference>
<dbReference type="KEGG" id="psuf:A1sIA56_03220"/>
<dbReference type="GO" id="GO:0042254">
    <property type="term" value="P:ribosome biogenesis"/>
    <property type="evidence" value="ECO:0007669"/>
    <property type="project" value="UniProtKB-KW"/>
</dbReference>
<dbReference type="PRINTS" id="PR00326">
    <property type="entry name" value="GTP1OBG"/>
</dbReference>
<evidence type="ECO:0000256" key="11">
    <source>
        <dbReference type="ARBA" id="ARBA00048478"/>
    </source>
</evidence>
<dbReference type="InterPro" id="IPR016484">
    <property type="entry name" value="GTPase_Der"/>
</dbReference>
<organism evidence="17 18">
    <name type="scientific">Candidatus Planktophila sulfonica</name>
    <dbReference type="NCBI Taxonomy" id="1884904"/>
    <lineage>
        <taxon>Bacteria</taxon>
        <taxon>Bacillati</taxon>
        <taxon>Actinomycetota</taxon>
        <taxon>Actinomycetes</taxon>
        <taxon>Candidatus Nanopelagicales</taxon>
        <taxon>Candidatus Nanopelagicaceae</taxon>
        <taxon>Candidatus Planktophila</taxon>
    </lineage>
</organism>
<feature type="binding site" evidence="13">
    <location>
        <begin position="448"/>
        <end position="452"/>
    </location>
    <ligand>
        <name>GTP</name>
        <dbReference type="ChEBI" id="CHEBI:37565"/>
        <label>2</label>
    </ligand>
</feature>
<comment type="catalytic activity">
    <reaction evidence="10 14">
        <text>dCMP + ATP = dCDP + ADP</text>
        <dbReference type="Rhea" id="RHEA:25094"/>
        <dbReference type="ChEBI" id="CHEBI:30616"/>
        <dbReference type="ChEBI" id="CHEBI:57566"/>
        <dbReference type="ChEBI" id="CHEBI:58593"/>
        <dbReference type="ChEBI" id="CHEBI:456216"/>
        <dbReference type="EC" id="2.7.4.25"/>
    </reaction>
</comment>
<protein>
    <recommendedName>
        <fullName evidence="13 14">Multifunctional fusion protein</fullName>
    </recommendedName>
    <domain>
        <recommendedName>
            <fullName evidence="14">Cytidylate kinase</fullName>
            <shortName evidence="14">CK</shortName>
            <ecNumber evidence="14">2.7.4.25</ecNumber>
        </recommendedName>
        <alternativeName>
            <fullName evidence="14">Cytidine monophosphate kinase</fullName>
            <shortName evidence="14">CMP kinase</shortName>
        </alternativeName>
    </domain>
    <domain>
        <recommendedName>
            <fullName evidence="13">GTPase Der</fullName>
        </recommendedName>
        <alternativeName>
            <fullName evidence="13">GTP-binding protein EngA</fullName>
        </alternativeName>
    </domain>
</protein>
<dbReference type="SUPFAM" id="SSF52540">
    <property type="entry name" value="P-loop containing nucleoside triphosphate hydrolases"/>
    <property type="match status" value="3"/>
</dbReference>
<keyword evidence="5" id="KW-0677">Repeat</keyword>
<feature type="binding site" evidence="13">
    <location>
        <begin position="229"/>
        <end position="236"/>
    </location>
    <ligand>
        <name>GTP</name>
        <dbReference type="ChEBI" id="CHEBI:37565"/>
        <label>1</label>
    </ligand>
</feature>